<dbReference type="CDD" id="cd01029">
    <property type="entry name" value="TOPRIM_primases"/>
    <property type="match status" value="1"/>
</dbReference>
<dbReference type="InterPro" id="IPR027417">
    <property type="entry name" value="P-loop_NTPase"/>
</dbReference>
<dbReference type="InterPro" id="IPR006171">
    <property type="entry name" value="TOPRIM_dom"/>
</dbReference>
<accession>A0A4U1BRV7</accession>
<gene>
    <name evidence="2" type="ORF">FCL42_01030</name>
</gene>
<dbReference type="InterPro" id="IPR038724">
    <property type="entry name" value="RepA"/>
</dbReference>
<reference evidence="2 3" key="1">
    <citation type="submission" date="2019-04" db="EMBL/GenBank/DDBJ databases">
        <authorList>
            <person name="Hwang J.C."/>
        </authorList>
    </citation>
    <scope>NUCLEOTIDE SEQUENCE [LARGE SCALE GENOMIC DNA]</scope>
    <source>
        <strain evidence="2 3">IMCC35002</strain>
    </source>
</reference>
<dbReference type="Pfam" id="PF13481">
    <property type="entry name" value="AAA_25"/>
    <property type="match status" value="1"/>
</dbReference>
<dbReference type="InterPro" id="IPR034154">
    <property type="entry name" value="TOPRIM_DnaG/twinkle"/>
</dbReference>
<keyword evidence="3" id="KW-1185">Reference proteome</keyword>
<dbReference type="EMBL" id="SWCJ01000001">
    <property type="protein sequence ID" value="TKB58363.1"/>
    <property type="molecule type" value="Genomic_DNA"/>
</dbReference>
<evidence type="ECO:0000313" key="3">
    <source>
        <dbReference type="Proteomes" id="UP000305675"/>
    </source>
</evidence>
<dbReference type="Proteomes" id="UP000305675">
    <property type="component" value="Unassembled WGS sequence"/>
</dbReference>
<organism evidence="2 3">
    <name type="scientific">Ferrimonas aestuarii</name>
    <dbReference type="NCBI Taxonomy" id="2569539"/>
    <lineage>
        <taxon>Bacteria</taxon>
        <taxon>Pseudomonadati</taxon>
        <taxon>Pseudomonadota</taxon>
        <taxon>Gammaproteobacteria</taxon>
        <taxon>Alteromonadales</taxon>
        <taxon>Ferrimonadaceae</taxon>
        <taxon>Ferrimonas</taxon>
    </lineage>
</organism>
<protein>
    <recommendedName>
        <fullName evidence="1">Toprim domain-containing protein</fullName>
    </recommendedName>
</protein>
<proteinExistence type="predicted"/>
<dbReference type="OrthoDB" id="784829at2"/>
<dbReference type="SUPFAM" id="SSF52540">
    <property type="entry name" value="P-loop containing nucleoside triphosphate hydrolases"/>
    <property type="match status" value="1"/>
</dbReference>
<dbReference type="AlphaFoldDB" id="A0A4U1BRV7"/>
<dbReference type="CDD" id="cd01125">
    <property type="entry name" value="RepA_RSF1010_like"/>
    <property type="match status" value="1"/>
</dbReference>
<sequence length="538" mass="58434">MTGHQYLQNKGLGEMQWPTISQEYSIGGCHFEQGDLIVVLTHSETGKPITAQLINKAGDKRFLPKLPTKGGVLWLGKSTTESPQQVLVCEGLATGLSLYNQHKKPVIVAFSVHNLGAATKAAKACFPDAKLIIGADNDGAKQSNIGVEVAKTVAADLGAWVAVPPEHGDWNDYYVKHGVEKMTESFVGAMHQPPALPKHNLDSVLPKVGSKPFPFTFGSQGYDVVSPYLIKNLLPANSMGVVYGPSGHFKSFLVLSMACALASGTSFDGRQVNQSSVLYVAGEGGTGVPRRIKGWEVVHNQGQPVQNLAVISQPIYLADAAQLQALIDTIAEIPFSKPLGLIIIDTLARCFAGADENKASDMNLFIAKLDELRRRTGATVLVVHHSGKDADKGARGSSALRAAADFEYSVKRLEEDDLAAELNCTKMKDDSDSANNAYQLKVKQLFRDSDGDPVTTLVCQLESFEPAPVLKESKLGKNSVLLWQAVRSRYEKQESTCRAVLRDDMKKMGLNTSNFGRWANELVEKKIIKIEDDNFIPI</sequence>
<feature type="domain" description="Toprim" evidence="1">
    <location>
        <begin position="86"/>
        <end position="178"/>
    </location>
</feature>
<evidence type="ECO:0000313" key="2">
    <source>
        <dbReference type="EMBL" id="TKB58363.1"/>
    </source>
</evidence>
<dbReference type="RefSeq" id="WP_136861511.1">
    <property type="nucleotide sequence ID" value="NZ_SWCJ01000001.1"/>
</dbReference>
<dbReference type="Pfam" id="PF13362">
    <property type="entry name" value="Toprim_3"/>
    <property type="match status" value="1"/>
</dbReference>
<evidence type="ECO:0000259" key="1">
    <source>
        <dbReference type="Pfam" id="PF13362"/>
    </source>
</evidence>
<dbReference type="Gene3D" id="3.40.50.300">
    <property type="entry name" value="P-loop containing nucleotide triphosphate hydrolases"/>
    <property type="match status" value="1"/>
</dbReference>
<dbReference type="Gene3D" id="3.40.1360.10">
    <property type="match status" value="1"/>
</dbReference>
<comment type="caution">
    <text evidence="2">The sequence shown here is derived from an EMBL/GenBank/DDBJ whole genome shotgun (WGS) entry which is preliminary data.</text>
</comment>
<name>A0A4U1BRV7_9GAMM</name>